<accession>A0A9X2UNT5</accession>
<organism evidence="3 4">
    <name type="scientific">Salinibacter ruber</name>
    <dbReference type="NCBI Taxonomy" id="146919"/>
    <lineage>
        <taxon>Bacteria</taxon>
        <taxon>Pseudomonadati</taxon>
        <taxon>Rhodothermota</taxon>
        <taxon>Rhodothermia</taxon>
        <taxon>Rhodothermales</taxon>
        <taxon>Salinibacteraceae</taxon>
        <taxon>Salinibacter</taxon>
    </lineage>
</organism>
<keyword evidence="1" id="KW-0472">Membrane</keyword>
<proteinExistence type="predicted"/>
<feature type="transmembrane region" description="Helical" evidence="1">
    <location>
        <begin position="104"/>
        <end position="121"/>
    </location>
</feature>
<evidence type="ECO:0000313" key="4">
    <source>
        <dbReference type="Proteomes" id="UP001155040"/>
    </source>
</evidence>
<dbReference type="Proteomes" id="UP001155040">
    <property type="component" value="Unassembled WGS sequence"/>
</dbReference>
<name>A0A9X2UNT5_9BACT</name>
<gene>
    <name evidence="2" type="ORF">GGP82_003475</name>
    <name evidence="3" type="ORF">GGQ01_003219</name>
</gene>
<dbReference type="EMBL" id="JANTYZ010000024">
    <property type="protein sequence ID" value="MCS3866892.1"/>
    <property type="molecule type" value="Genomic_DNA"/>
</dbReference>
<comment type="caution">
    <text evidence="3">The sequence shown here is derived from an EMBL/GenBank/DDBJ whole genome shotgun (WGS) entry which is preliminary data.</text>
</comment>
<sequence>MAGALGGGVFALSQHLGPGLLAEPRLVRWVFLYALLGGVGVALWREATRWATARFSLSRRGAILVSGLVAGTLLGAASLLVATLKQGAGAGGGLLLLGLPWKDGLGGFLGGAVGGGLDRYFNPKRPLSRSHESP</sequence>
<dbReference type="Proteomes" id="UP001155034">
    <property type="component" value="Unassembled WGS sequence"/>
</dbReference>
<evidence type="ECO:0000313" key="3">
    <source>
        <dbReference type="EMBL" id="MCS4038129.1"/>
    </source>
</evidence>
<feature type="transmembrane region" description="Helical" evidence="1">
    <location>
        <begin position="64"/>
        <end position="84"/>
    </location>
</feature>
<reference evidence="3" key="1">
    <citation type="submission" date="2022-08" db="EMBL/GenBank/DDBJ databases">
        <title>Genomic Encyclopedia of Type Strains, Phase V (KMG-V): Genome sequencing to study the core and pangenomes of soil and plant-associated prokaryotes.</title>
        <authorList>
            <person name="Whitman W."/>
        </authorList>
    </citation>
    <scope>NUCLEOTIDE SEQUENCE</scope>
    <source>
        <strain evidence="2">SP2016B</strain>
        <strain evidence="3">SP3012</strain>
    </source>
</reference>
<keyword evidence="1" id="KW-1133">Transmembrane helix</keyword>
<dbReference type="EMBL" id="JANUBF010000039">
    <property type="protein sequence ID" value="MCS4038129.1"/>
    <property type="molecule type" value="Genomic_DNA"/>
</dbReference>
<feature type="transmembrane region" description="Helical" evidence="1">
    <location>
        <begin position="26"/>
        <end position="44"/>
    </location>
</feature>
<evidence type="ECO:0000313" key="2">
    <source>
        <dbReference type="EMBL" id="MCS3866892.1"/>
    </source>
</evidence>
<keyword evidence="1" id="KW-0812">Transmembrane</keyword>
<dbReference type="RefSeq" id="WP_103017618.1">
    <property type="nucleotide sequence ID" value="NZ_CALTSD010000068.1"/>
</dbReference>
<dbReference type="AlphaFoldDB" id="A0A9X2UNT5"/>
<protein>
    <submittedName>
        <fullName evidence="3">Uncharacterized protein</fullName>
    </submittedName>
</protein>
<evidence type="ECO:0000256" key="1">
    <source>
        <dbReference type="SAM" id="Phobius"/>
    </source>
</evidence>